<gene>
    <name evidence="3" type="ORF">FHX42_003022</name>
</gene>
<keyword evidence="2" id="KW-1133">Transmembrane helix</keyword>
<feature type="transmembrane region" description="Helical" evidence="2">
    <location>
        <begin position="115"/>
        <end position="135"/>
    </location>
</feature>
<keyword evidence="4" id="KW-1185">Reference proteome</keyword>
<feature type="transmembrane region" description="Helical" evidence="2">
    <location>
        <begin position="47"/>
        <end position="67"/>
    </location>
</feature>
<sequence length="171" mass="18379">MSGREAEGVEGLNGEREVTQAEDKRFRTQLSRAERDISRKIDPGSRALVIVAVMLVLILSSLLPWIGSASGWEVLLGRSDPALQVDLLPWLFSLNSSIAGVLVSALALTTRIWTVSWVAAMTCSLVSVEGLVAIWARQTVPQAGPSIGLVLAVISMVVLASQWLPIAFSRS</sequence>
<proteinExistence type="predicted"/>
<feature type="transmembrane region" description="Helical" evidence="2">
    <location>
        <begin position="87"/>
        <end position="108"/>
    </location>
</feature>
<keyword evidence="2" id="KW-0812">Transmembrane</keyword>
<evidence type="ECO:0000256" key="1">
    <source>
        <dbReference type="SAM" id="MobiDB-lite"/>
    </source>
</evidence>
<evidence type="ECO:0000256" key="2">
    <source>
        <dbReference type="SAM" id="Phobius"/>
    </source>
</evidence>
<protein>
    <submittedName>
        <fullName evidence="3">Uncharacterized protein</fullName>
    </submittedName>
</protein>
<feature type="region of interest" description="Disordered" evidence="1">
    <location>
        <begin position="1"/>
        <end position="24"/>
    </location>
</feature>
<evidence type="ECO:0000313" key="3">
    <source>
        <dbReference type="EMBL" id="MBA8825656.1"/>
    </source>
</evidence>
<keyword evidence="2" id="KW-0472">Membrane</keyword>
<evidence type="ECO:0000313" key="4">
    <source>
        <dbReference type="Proteomes" id="UP000569329"/>
    </source>
</evidence>
<organism evidence="3 4">
    <name type="scientific">Halosaccharopolyspora lacisalsi</name>
    <dbReference type="NCBI Taxonomy" id="1000566"/>
    <lineage>
        <taxon>Bacteria</taxon>
        <taxon>Bacillati</taxon>
        <taxon>Actinomycetota</taxon>
        <taxon>Actinomycetes</taxon>
        <taxon>Pseudonocardiales</taxon>
        <taxon>Pseudonocardiaceae</taxon>
        <taxon>Halosaccharopolyspora</taxon>
    </lineage>
</organism>
<comment type="caution">
    <text evidence="3">The sequence shown here is derived from an EMBL/GenBank/DDBJ whole genome shotgun (WGS) entry which is preliminary data.</text>
</comment>
<feature type="transmembrane region" description="Helical" evidence="2">
    <location>
        <begin position="147"/>
        <end position="168"/>
    </location>
</feature>
<reference evidence="3 4" key="1">
    <citation type="submission" date="2020-07" db="EMBL/GenBank/DDBJ databases">
        <title>Sequencing the genomes of 1000 actinobacteria strains.</title>
        <authorList>
            <person name="Klenk H.-P."/>
        </authorList>
    </citation>
    <scope>NUCLEOTIDE SEQUENCE [LARGE SCALE GENOMIC DNA]</scope>
    <source>
        <strain evidence="3 4">DSM 45975</strain>
    </source>
</reference>
<dbReference type="RefSeq" id="WP_235987359.1">
    <property type="nucleotide sequence ID" value="NZ_JACGWZ010000004.1"/>
</dbReference>
<accession>A0A839DZI0</accession>
<dbReference type="EMBL" id="JACGWZ010000004">
    <property type="protein sequence ID" value="MBA8825656.1"/>
    <property type="molecule type" value="Genomic_DNA"/>
</dbReference>
<dbReference type="Proteomes" id="UP000569329">
    <property type="component" value="Unassembled WGS sequence"/>
</dbReference>
<dbReference type="AlphaFoldDB" id="A0A839DZI0"/>
<name>A0A839DZI0_9PSEU</name>